<dbReference type="Gene3D" id="1.10.150.240">
    <property type="entry name" value="Putative phosphatase, domain 2"/>
    <property type="match status" value="1"/>
</dbReference>
<name>A0A157QYG9_9BORD</name>
<dbReference type="SFLD" id="SFLDG01129">
    <property type="entry name" value="C1.5:_HAD__Beta-PGM__Phosphata"/>
    <property type="match status" value="1"/>
</dbReference>
<evidence type="ECO:0000313" key="1">
    <source>
        <dbReference type="EMBL" id="SAI50842.1"/>
    </source>
</evidence>
<organism evidence="1 2">
    <name type="scientific">Bordetella ansorpii</name>
    <dbReference type="NCBI Taxonomy" id="288768"/>
    <lineage>
        <taxon>Bacteria</taxon>
        <taxon>Pseudomonadati</taxon>
        <taxon>Pseudomonadota</taxon>
        <taxon>Betaproteobacteria</taxon>
        <taxon>Burkholderiales</taxon>
        <taxon>Alcaligenaceae</taxon>
        <taxon>Bordetella</taxon>
    </lineage>
</organism>
<dbReference type="InterPro" id="IPR036412">
    <property type="entry name" value="HAD-like_sf"/>
</dbReference>
<dbReference type="Pfam" id="PF13419">
    <property type="entry name" value="HAD_2"/>
    <property type="match status" value="1"/>
</dbReference>
<sequence length="223" mass="24735">MDPPQRPAARTGNRLKPEIAAFDFDGTLADTLPWFDGILDDVADRYGFRKPSAQERQQMRHCSAQDILKMLRVPFWKLPAIMIHVRQRMAEAGPGEVRLFDGIADSLAQVKRAGVRLAVVSSNSLDNVRRVLGPEVEPLFDDYECGTDMFGKPAKLKRLLTRHAVPPRQLVLVGDELRDIDAARQAGVRVGCVAWGYNHVDALRAGSPDALFLKVADIPAQLT</sequence>
<evidence type="ECO:0000313" key="2">
    <source>
        <dbReference type="Proteomes" id="UP000077037"/>
    </source>
</evidence>
<reference evidence="1 2" key="1">
    <citation type="submission" date="2016-03" db="EMBL/GenBank/DDBJ databases">
        <authorList>
            <consortium name="Pathogen Informatics"/>
        </authorList>
    </citation>
    <scope>NUCLEOTIDE SEQUENCE [LARGE SCALE GENOMIC DNA]</scope>
    <source>
        <strain evidence="1 2">NCTC13364</strain>
    </source>
</reference>
<dbReference type="GO" id="GO:0006281">
    <property type="term" value="P:DNA repair"/>
    <property type="evidence" value="ECO:0007669"/>
    <property type="project" value="TreeGrafter"/>
</dbReference>
<accession>A0A157QYG9</accession>
<dbReference type="InterPro" id="IPR006439">
    <property type="entry name" value="HAD-SF_hydro_IA"/>
</dbReference>
<dbReference type="InterPro" id="IPR041492">
    <property type="entry name" value="HAD_2"/>
</dbReference>
<dbReference type="InterPro" id="IPR023198">
    <property type="entry name" value="PGP-like_dom2"/>
</dbReference>
<keyword evidence="1" id="KW-0378">Hydrolase</keyword>
<dbReference type="GO" id="GO:0005829">
    <property type="term" value="C:cytosol"/>
    <property type="evidence" value="ECO:0007669"/>
    <property type="project" value="TreeGrafter"/>
</dbReference>
<dbReference type="NCBIfam" id="TIGR01549">
    <property type="entry name" value="HAD-SF-IA-v1"/>
    <property type="match status" value="1"/>
</dbReference>
<dbReference type="SUPFAM" id="SSF56784">
    <property type="entry name" value="HAD-like"/>
    <property type="match status" value="1"/>
</dbReference>
<dbReference type="GO" id="GO:0008967">
    <property type="term" value="F:phosphoglycolate phosphatase activity"/>
    <property type="evidence" value="ECO:0007669"/>
    <property type="project" value="UniProtKB-EC"/>
</dbReference>
<dbReference type="InterPro" id="IPR023214">
    <property type="entry name" value="HAD_sf"/>
</dbReference>
<dbReference type="PANTHER" id="PTHR43434:SF13">
    <property type="entry name" value="PHOSPHOGLYCOLATE PHOSPHATASE"/>
    <property type="match status" value="1"/>
</dbReference>
<dbReference type="EC" id="3.1.3.18" evidence="1"/>
<dbReference type="SFLD" id="SFLDS00003">
    <property type="entry name" value="Haloacid_Dehalogenase"/>
    <property type="match status" value="1"/>
</dbReference>
<dbReference type="EMBL" id="FKBS01000025">
    <property type="protein sequence ID" value="SAI50842.1"/>
    <property type="molecule type" value="Genomic_DNA"/>
</dbReference>
<dbReference type="Proteomes" id="UP000077037">
    <property type="component" value="Unassembled WGS sequence"/>
</dbReference>
<dbReference type="AlphaFoldDB" id="A0A157QYG9"/>
<proteinExistence type="predicted"/>
<dbReference type="InterPro" id="IPR050155">
    <property type="entry name" value="HAD-like_hydrolase_sf"/>
</dbReference>
<dbReference type="PANTHER" id="PTHR43434">
    <property type="entry name" value="PHOSPHOGLYCOLATE PHOSPHATASE"/>
    <property type="match status" value="1"/>
</dbReference>
<dbReference type="Gene3D" id="3.40.50.1000">
    <property type="entry name" value="HAD superfamily/HAD-like"/>
    <property type="match status" value="1"/>
</dbReference>
<protein>
    <submittedName>
        <fullName evidence="1">Haloacid dehalogenase</fullName>
        <ecNumber evidence="1">3.1.3.18</ecNumber>
    </submittedName>
</protein>
<gene>
    <name evidence="1" type="primary">gph_3</name>
    <name evidence="1" type="ORF">SAMEA1982600_04217</name>
</gene>